<protein>
    <recommendedName>
        <fullName evidence="3">Chemotaxis protein</fullName>
    </recommendedName>
</protein>
<organism evidence="1 2">
    <name type="scientific">Cupriavidus basilensis</name>
    <dbReference type="NCBI Taxonomy" id="68895"/>
    <lineage>
        <taxon>Bacteria</taxon>
        <taxon>Pseudomonadati</taxon>
        <taxon>Pseudomonadota</taxon>
        <taxon>Betaproteobacteria</taxon>
        <taxon>Burkholderiales</taxon>
        <taxon>Burkholderiaceae</taxon>
        <taxon>Cupriavidus</taxon>
    </lineage>
</organism>
<sequence length="282" mass="31115">MLTSLPEKFVVDLANGIHVNRDHLRRQGERGGFFARMYDTLNGAAARRQGEINSNVNKGIDGALRWLTELTQAQARSNLAITRVNERILALQGDVTLLANYSADTREQLEALSRSVGERVGSLAQDLARIDLKQRAGNHVELIFNRWRAGRFGAFAIYGRCYVAMEELRWGVFGDYCRSLSRHERSGVIESVVNRSIGQMKEDAGCEASTRLDTRRWLAPAARPDAASLEALAYLSDWANAEAAPFAFAAAQRPEVLPLAVPRLSSAGRLTEALAVEIFADA</sequence>
<dbReference type="GeneID" id="98399297"/>
<gene>
    <name evidence="1" type="ORF">F7R26_000205</name>
</gene>
<dbReference type="InterPro" id="IPR025599">
    <property type="entry name" value="YjcZ"/>
</dbReference>
<dbReference type="EMBL" id="CP062803">
    <property type="protein sequence ID" value="QOT76576.1"/>
    <property type="molecule type" value="Genomic_DNA"/>
</dbReference>
<reference evidence="1 2" key="1">
    <citation type="submission" date="2020-10" db="EMBL/GenBank/DDBJ databases">
        <title>Complete genome sequence of Cupriavidus basilensis CCUG 49340T.</title>
        <authorList>
            <person name="Salva-Serra F."/>
            <person name="Donoso R.A."/>
            <person name="Cho K.H."/>
            <person name="Yoo J.A."/>
            <person name="Lee K."/>
            <person name="Yoon S.-H."/>
            <person name="Perez-Pantoja D."/>
            <person name="Moore E.R.B."/>
        </authorList>
    </citation>
    <scope>NUCLEOTIDE SEQUENCE [LARGE SCALE GENOMIC DNA]</scope>
    <source>
        <strain evidence="2">CCUG 49340</strain>
    </source>
</reference>
<name>A0A7M2GUU2_9BURK</name>
<dbReference type="RefSeq" id="WP_170301832.1">
    <property type="nucleotide sequence ID" value="NZ_CP062803.1"/>
</dbReference>
<dbReference type="Proteomes" id="UP000397656">
    <property type="component" value="Chromosome 1"/>
</dbReference>
<dbReference type="AlphaFoldDB" id="A0A7M2GUU2"/>
<dbReference type="Pfam" id="PF13990">
    <property type="entry name" value="YjcZ"/>
    <property type="match status" value="1"/>
</dbReference>
<proteinExistence type="predicted"/>
<evidence type="ECO:0000313" key="1">
    <source>
        <dbReference type="EMBL" id="QOT76576.1"/>
    </source>
</evidence>
<accession>A0A7M2GUU2</accession>
<evidence type="ECO:0008006" key="3">
    <source>
        <dbReference type="Google" id="ProtNLM"/>
    </source>
</evidence>
<evidence type="ECO:0000313" key="2">
    <source>
        <dbReference type="Proteomes" id="UP000397656"/>
    </source>
</evidence>